<dbReference type="InterPro" id="IPR012795">
    <property type="entry name" value="tRNA_Ile_lys_synt_N"/>
</dbReference>
<dbReference type="Proteomes" id="UP000003277">
    <property type="component" value="Unassembled WGS sequence"/>
</dbReference>
<comment type="domain">
    <text evidence="8">The N-terminal region contains the highly conserved SGGXDS motif, predicted to be a P-loop motif involved in ATP binding.</text>
</comment>
<dbReference type="SUPFAM" id="SSF52402">
    <property type="entry name" value="Adenine nucleotide alpha hydrolases-like"/>
    <property type="match status" value="1"/>
</dbReference>
<keyword evidence="2 8" id="KW-0963">Cytoplasm</keyword>
<evidence type="ECO:0000256" key="4">
    <source>
        <dbReference type="ARBA" id="ARBA00022694"/>
    </source>
</evidence>
<dbReference type="EMBL" id="ADLT01000019">
    <property type="protein sequence ID" value="EHO63192.1"/>
    <property type="molecule type" value="Genomic_DNA"/>
</dbReference>
<comment type="caution">
    <text evidence="10">The sequence shown here is derived from an EMBL/GenBank/DDBJ whole genome shotgun (WGS) entry which is preliminary data.</text>
</comment>
<dbReference type="AlphaFoldDB" id="H1CZV4"/>
<gene>
    <name evidence="8" type="primary">tilS</name>
    <name evidence="10" type="ORF">HMPREF9453_00892</name>
</gene>
<keyword evidence="6 8" id="KW-0067">ATP-binding</keyword>
<dbReference type="InterPro" id="IPR011063">
    <property type="entry name" value="TilS/TtcA_N"/>
</dbReference>
<evidence type="ECO:0000313" key="11">
    <source>
        <dbReference type="Proteomes" id="UP000003277"/>
    </source>
</evidence>
<sequence length="481" mass="54849">MKKEDFLKRVLAFAHENHLWEKGDGILAAVSGGPDSLGLLLFLKDIEEREGIRLGCCCVNHHLRKAAEEETAYVASVCRRFHIPFYRKDVDVPEARKEEKGSVETVARILRYEALEEAAKAGGYRKIALAHHEDDQAETILFHFLRGSGLKGLTGIQPKRDGFVRPFLCVTREDIGRFLSDYPVNPCHDETNDIPDATRNKIRLTLLPRLREYNPSLVTGLTHMASLLRDEEDFMEGEEAKEAAFFRQRGRLLAYPFHRLQALHPAMQRRLIRRAVMRVSHHTPDAEGVERMRKLALEGREGRKTSSSGAMMERAGQFLCFFPGSSRKDTMPAEDLLHLFYEFCREKEKPLHGETGIITNNHEVLLTAPPWVLTGKVLSHPVVTGRNQYLLDAGSVGPLVLRKAEKDDSMEPLGMKGRKRVFQILQEKGIPSVLRREWPVVADEHHIYWTCFLRGSRQGRVTEGTKSFLLLTLTLRDKENE</sequence>
<dbReference type="Gene3D" id="1.20.59.20">
    <property type="match status" value="1"/>
</dbReference>
<dbReference type="NCBIfam" id="TIGR02432">
    <property type="entry name" value="lysidine_TilS_N"/>
    <property type="match status" value="1"/>
</dbReference>
<keyword evidence="3 8" id="KW-0436">Ligase</keyword>
<dbReference type="InterPro" id="IPR014729">
    <property type="entry name" value="Rossmann-like_a/b/a_fold"/>
</dbReference>
<evidence type="ECO:0000256" key="6">
    <source>
        <dbReference type="ARBA" id="ARBA00022840"/>
    </source>
</evidence>
<dbReference type="Pfam" id="PF01171">
    <property type="entry name" value="ATP_bind_3"/>
    <property type="match status" value="1"/>
</dbReference>
<dbReference type="SMART" id="SM00977">
    <property type="entry name" value="TilS_C"/>
    <property type="match status" value="1"/>
</dbReference>
<evidence type="ECO:0000256" key="3">
    <source>
        <dbReference type="ARBA" id="ARBA00022598"/>
    </source>
</evidence>
<dbReference type="NCBIfam" id="TIGR02433">
    <property type="entry name" value="lysidine_TilS_C"/>
    <property type="match status" value="1"/>
</dbReference>
<feature type="domain" description="Lysidine-tRNA(Ile) synthetase C-terminal" evidence="9">
    <location>
        <begin position="399"/>
        <end position="471"/>
    </location>
</feature>
<dbReference type="EC" id="6.3.4.19" evidence="8"/>
<dbReference type="GO" id="GO:0032267">
    <property type="term" value="F:tRNA(Ile)-lysidine synthase activity"/>
    <property type="evidence" value="ECO:0007669"/>
    <property type="project" value="UniProtKB-EC"/>
</dbReference>
<evidence type="ECO:0000259" key="9">
    <source>
        <dbReference type="SMART" id="SM00977"/>
    </source>
</evidence>
<dbReference type="InterPro" id="IPR012796">
    <property type="entry name" value="Lysidine-tRNA-synth_C"/>
</dbReference>
<reference evidence="10 11" key="1">
    <citation type="submission" date="2011-11" db="EMBL/GenBank/DDBJ databases">
        <title>The Genome Sequence of Dialister succinatiphilus YIT 11850.</title>
        <authorList>
            <consortium name="The Broad Institute Genome Sequencing Platform"/>
            <person name="Earl A."/>
            <person name="Ward D."/>
            <person name="Feldgarden M."/>
            <person name="Gevers D."/>
            <person name="Morotomi M."/>
            <person name="Young S.K."/>
            <person name="Zeng Q."/>
            <person name="Gargeya S."/>
            <person name="Fitzgerald M."/>
            <person name="Haas B."/>
            <person name="Abouelleil A."/>
            <person name="Alvarado L."/>
            <person name="Arachchi H.M."/>
            <person name="Berlin A."/>
            <person name="Brown A."/>
            <person name="Chapman S.B."/>
            <person name="Dunbar C."/>
            <person name="Gearin G."/>
            <person name="Goldberg J."/>
            <person name="Griggs A."/>
            <person name="Gujja S."/>
            <person name="Heiman D."/>
            <person name="Howarth C."/>
            <person name="Lui A."/>
            <person name="MacDonald P.J.P."/>
            <person name="Montmayeur A."/>
            <person name="Murphy C."/>
            <person name="Neiman D."/>
            <person name="Pearson M."/>
            <person name="Priest M."/>
            <person name="Roberts A."/>
            <person name="Saif S."/>
            <person name="Shea T."/>
            <person name="Sisk P."/>
            <person name="Stolte C."/>
            <person name="Sykes S."/>
            <person name="Wortman J."/>
            <person name="Nusbaum C."/>
            <person name="Birren B."/>
        </authorList>
    </citation>
    <scope>NUCLEOTIDE SEQUENCE [LARGE SCALE GENOMIC DNA]</scope>
    <source>
        <strain evidence="10 11">YIT 11850</strain>
    </source>
</reference>
<dbReference type="Gene3D" id="3.40.50.620">
    <property type="entry name" value="HUPs"/>
    <property type="match status" value="1"/>
</dbReference>
<comment type="function">
    <text evidence="8">Ligates lysine onto the cytidine present at position 34 of the AUA codon-specific tRNA(Ile) that contains the anticodon CAU, in an ATP-dependent manner. Cytidine is converted to lysidine, thus changing the amino acid specificity of the tRNA from methionine to isoleucine.</text>
</comment>
<evidence type="ECO:0000256" key="8">
    <source>
        <dbReference type="HAMAP-Rule" id="MF_01161"/>
    </source>
</evidence>
<comment type="subcellular location">
    <subcellularLocation>
        <location evidence="1 8">Cytoplasm</location>
    </subcellularLocation>
</comment>
<keyword evidence="5 8" id="KW-0547">Nucleotide-binding</keyword>
<dbReference type="SUPFAM" id="SSF56037">
    <property type="entry name" value="PheT/TilS domain"/>
    <property type="match status" value="1"/>
</dbReference>
<feature type="binding site" evidence="8">
    <location>
        <begin position="31"/>
        <end position="36"/>
    </location>
    <ligand>
        <name>ATP</name>
        <dbReference type="ChEBI" id="CHEBI:30616"/>
    </ligand>
</feature>
<evidence type="ECO:0000256" key="1">
    <source>
        <dbReference type="ARBA" id="ARBA00004496"/>
    </source>
</evidence>
<protein>
    <recommendedName>
        <fullName evidence="8">tRNA(Ile)-lysidine synthase</fullName>
        <ecNumber evidence="8">6.3.4.19</ecNumber>
    </recommendedName>
    <alternativeName>
        <fullName evidence="8">tRNA(Ile)-2-lysyl-cytidine synthase</fullName>
    </alternativeName>
    <alternativeName>
        <fullName evidence="8">tRNA(Ile)-lysidine synthetase</fullName>
    </alternativeName>
</protein>
<organism evidence="10 11">
    <name type="scientific">Dialister succinatiphilus YIT 11850</name>
    <dbReference type="NCBI Taxonomy" id="742743"/>
    <lineage>
        <taxon>Bacteria</taxon>
        <taxon>Bacillati</taxon>
        <taxon>Bacillota</taxon>
        <taxon>Negativicutes</taxon>
        <taxon>Veillonellales</taxon>
        <taxon>Veillonellaceae</taxon>
        <taxon>Dialister</taxon>
    </lineage>
</organism>
<name>H1CZV4_9FIRM</name>
<evidence type="ECO:0000313" key="10">
    <source>
        <dbReference type="EMBL" id="EHO63192.1"/>
    </source>
</evidence>
<dbReference type="eggNOG" id="COG0037">
    <property type="taxonomic scope" value="Bacteria"/>
</dbReference>
<dbReference type="Pfam" id="PF11734">
    <property type="entry name" value="TilS_C"/>
    <property type="match status" value="1"/>
</dbReference>
<dbReference type="PANTHER" id="PTHR43033">
    <property type="entry name" value="TRNA(ILE)-LYSIDINE SYNTHASE-RELATED"/>
    <property type="match status" value="1"/>
</dbReference>
<proteinExistence type="inferred from homology"/>
<dbReference type="GO" id="GO:0005737">
    <property type="term" value="C:cytoplasm"/>
    <property type="evidence" value="ECO:0007669"/>
    <property type="project" value="UniProtKB-SubCell"/>
</dbReference>
<dbReference type="RefSeq" id="WP_008859388.1">
    <property type="nucleotide sequence ID" value="NZ_JH591187.1"/>
</dbReference>
<dbReference type="SUPFAM" id="SSF82829">
    <property type="entry name" value="MesJ substrate recognition domain-like"/>
    <property type="match status" value="1"/>
</dbReference>
<keyword evidence="4 8" id="KW-0819">tRNA processing</keyword>
<dbReference type="InterPro" id="IPR012094">
    <property type="entry name" value="tRNA_Ile_lys_synt"/>
</dbReference>
<accession>H1CZV4</accession>
<dbReference type="STRING" id="742743.HMPREF9453_00892"/>
<dbReference type="OrthoDB" id="9807403at2"/>
<dbReference type="PATRIC" id="fig|742743.3.peg.908"/>
<evidence type="ECO:0000256" key="7">
    <source>
        <dbReference type="ARBA" id="ARBA00048539"/>
    </source>
</evidence>
<dbReference type="HAMAP" id="MF_01161">
    <property type="entry name" value="tRNA_Ile_lys_synt"/>
    <property type="match status" value="1"/>
</dbReference>
<dbReference type="GO" id="GO:0006400">
    <property type="term" value="P:tRNA modification"/>
    <property type="evidence" value="ECO:0007669"/>
    <property type="project" value="UniProtKB-UniRule"/>
</dbReference>
<evidence type="ECO:0000256" key="5">
    <source>
        <dbReference type="ARBA" id="ARBA00022741"/>
    </source>
</evidence>
<dbReference type="PANTHER" id="PTHR43033:SF1">
    <property type="entry name" value="TRNA(ILE)-LYSIDINE SYNTHASE-RELATED"/>
    <property type="match status" value="1"/>
</dbReference>
<comment type="catalytic activity">
    <reaction evidence="7 8">
        <text>cytidine(34) in tRNA(Ile2) + L-lysine + ATP = lysidine(34) in tRNA(Ile2) + AMP + diphosphate + H(+)</text>
        <dbReference type="Rhea" id="RHEA:43744"/>
        <dbReference type="Rhea" id="RHEA-COMP:10625"/>
        <dbReference type="Rhea" id="RHEA-COMP:10670"/>
        <dbReference type="ChEBI" id="CHEBI:15378"/>
        <dbReference type="ChEBI" id="CHEBI:30616"/>
        <dbReference type="ChEBI" id="CHEBI:32551"/>
        <dbReference type="ChEBI" id="CHEBI:33019"/>
        <dbReference type="ChEBI" id="CHEBI:82748"/>
        <dbReference type="ChEBI" id="CHEBI:83665"/>
        <dbReference type="ChEBI" id="CHEBI:456215"/>
        <dbReference type="EC" id="6.3.4.19"/>
    </reaction>
</comment>
<dbReference type="HOGENOM" id="CLU_018869_0_1_9"/>
<keyword evidence="11" id="KW-1185">Reference proteome</keyword>
<comment type="similarity">
    <text evidence="8">Belongs to the tRNA(Ile)-lysidine synthase family.</text>
</comment>
<evidence type="ECO:0000256" key="2">
    <source>
        <dbReference type="ARBA" id="ARBA00022490"/>
    </source>
</evidence>
<dbReference type="GO" id="GO:0005524">
    <property type="term" value="F:ATP binding"/>
    <property type="evidence" value="ECO:0007669"/>
    <property type="project" value="UniProtKB-UniRule"/>
</dbReference>
<dbReference type="CDD" id="cd01992">
    <property type="entry name" value="TilS_N"/>
    <property type="match status" value="1"/>
</dbReference>